<keyword evidence="4" id="KW-0547">Nucleotide-binding</keyword>
<keyword evidence="6" id="KW-0456">Lyase</keyword>
<dbReference type="AlphaFoldDB" id="A0A0R1TNH5"/>
<dbReference type="STRING" id="1423740.FC36_GL000096"/>
<comment type="similarity">
    <text evidence="2">Belongs to the phosphoenolpyruvate carboxykinase (ATP) family.</text>
</comment>
<dbReference type="GO" id="GO:0006094">
    <property type="term" value="P:gluconeogenesis"/>
    <property type="evidence" value="ECO:0007669"/>
    <property type="project" value="UniProtKB-UniPathway"/>
</dbReference>
<comment type="caution">
    <text evidence="8">The sequence shown here is derived from an EMBL/GenBank/DDBJ whole genome shotgun (WGS) entry which is preliminary data.</text>
</comment>
<evidence type="ECO:0000313" key="9">
    <source>
        <dbReference type="Proteomes" id="UP000051048"/>
    </source>
</evidence>
<dbReference type="InterPro" id="IPR008210">
    <property type="entry name" value="PEP_carboxykinase_N"/>
</dbReference>
<dbReference type="Gene3D" id="3.40.449.10">
    <property type="entry name" value="Phosphoenolpyruvate Carboxykinase, domain 1"/>
    <property type="match status" value="1"/>
</dbReference>
<dbReference type="Gene3D" id="3.90.228.20">
    <property type="match status" value="1"/>
</dbReference>
<evidence type="ECO:0000256" key="3">
    <source>
        <dbReference type="ARBA" id="ARBA00012363"/>
    </source>
</evidence>
<name>A0A0R1TNH5_9LACO</name>
<evidence type="ECO:0000256" key="6">
    <source>
        <dbReference type="ARBA" id="ARBA00023239"/>
    </source>
</evidence>
<comment type="catalytic activity">
    <reaction evidence="7">
        <text>oxaloacetate + ATP = phosphoenolpyruvate + ADP + CO2</text>
        <dbReference type="Rhea" id="RHEA:18617"/>
        <dbReference type="ChEBI" id="CHEBI:16452"/>
        <dbReference type="ChEBI" id="CHEBI:16526"/>
        <dbReference type="ChEBI" id="CHEBI:30616"/>
        <dbReference type="ChEBI" id="CHEBI:58702"/>
        <dbReference type="ChEBI" id="CHEBI:456216"/>
        <dbReference type="EC" id="4.1.1.49"/>
    </reaction>
</comment>
<evidence type="ECO:0000256" key="4">
    <source>
        <dbReference type="ARBA" id="ARBA00022741"/>
    </source>
</evidence>
<dbReference type="SUPFAM" id="SSF53795">
    <property type="entry name" value="PEP carboxykinase-like"/>
    <property type="match status" value="1"/>
</dbReference>
<evidence type="ECO:0000256" key="7">
    <source>
        <dbReference type="ARBA" id="ARBA00047371"/>
    </source>
</evidence>
<dbReference type="InterPro" id="IPR013035">
    <property type="entry name" value="PEP_carboxykinase_C"/>
</dbReference>
<proteinExistence type="inferred from homology"/>
<keyword evidence="8" id="KW-0670">Pyruvate</keyword>
<dbReference type="Pfam" id="PF01293">
    <property type="entry name" value="PEPCK_ATP"/>
    <property type="match status" value="1"/>
</dbReference>
<dbReference type="RefSeq" id="WP_056986767.1">
    <property type="nucleotide sequence ID" value="NZ_AZFH01000068.1"/>
</dbReference>
<dbReference type="SUPFAM" id="SSF68923">
    <property type="entry name" value="PEP carboxykinase N-terminal domain"/>
    <property type="match status" value="1"/>
</dbReference>
<sequence>MSTKERFSEANINKANHIFSQTRTTVQTAFFQNNMEEVTSPAQAYYLAQNNPNTIVLDTPIIHTKELGLPSNAKMLVDNHGQVVGRTAAARHRVDDPKEDATKLNGILHDAIYQGHKRHFYKTSVYVGLDSDFTLKAHLALAQGFEVNLLSYMLNFQVVNKEYQALYQKSKVYDEGDLYIYADPEWQNPDYPNGLVIIDAPHNVAAILGLRYFGELKKSTLTLAWATAHRNGYTACHGGEKAFHFTDKNDKVFAFFGLSGSGKSTLTHAKHGGRFDITVLHDDAFVISRENGTSVALEPSYFDKTNDYLPGSEESRYFTTLMNVGVTLNEKGEKVFVSEDLRNGNGRTIKSRYASINRVDKEAAPLSAIFWIMKDDSLPPVVKISDPIMAATFGATLATKRSTAENVIGSDRNALVIEPFADPFRAYPLKEDYQDFKELFQKRDVDCYIVNTGNYNGLDITKEVTLASLEKIANDQAKFQNFGNLPGLAYIAIDSYPVDFTNQEYVAKLKSRLETRKDWLTQYDRNHHGQELPDELGACLSSLISQLPPNKFGGL</sequence>
<keyword evidence="8" id="KW-0418">Kinase</keyword>
<keyword evidence="5" id="KW-0067">ATP-binding</keyword>
<dbReference type="PATRIC" id="fig|1423740.3.peg.101"/>
<dbReference type="OrthoDB" id="9806325at2"/>
<evidence type="ECO:0000256" key="1">
    <source>
        <dbReference type="ARBA" id="ARBA00004742"/>
    </source>
</evidence>
<dbReference type="EMBL" id="AZFH01000068">
    <property type="protein sequence ID" value="KRL80162.1"/>
    <property type="molecule type" value="Genomic_DNA"/>
</dbReference>
<dbReference type="InterPro" id="IPR001272">
    <property type="entry name" value="PEP_carboxykinase_ATP"/>
</dbReference>
<protein>
    <recommendedName>
        <fullName evidence="3">phosphoenolpyruvate carboxykinase (ATP)</fullName>
        <ecNumber evidence="3">4.1.1.49</ecNumber>
    </recommendedName>
</protein>
<gene>
    <name evidence="8" type="ORF">FC36_GL000096</name>
</gene>
<dbReference type="GO" id="GO:0016301">
    <property type="term" value="F:kinase activity"/>
    <property type="evidence" value="ECO:0007669"/>
    <property type="project" value="UniProtKB-KW"/>
</dbReference>
<evidence type="ECO:0000256" key="5">
    <source>
        <dbReference type="ARBA" id="ARBA00022840"/>
    </source>
</evidence>
<keyword evidence="8" id="KW-0808">Transferase</keyword>
<dbReference type="UniPathway" id="UPA00138"/>
<evidence type="ECO:0000256" key="2">
    <source>
        <dbReference type="ARBA" id="ARBA00006052"/>
    </source>
</evidence>
<accession>A0A0R1TNH5</accession>
<organism evidence="8 9">
    <name type="scientific">Ligilactobacillus equi DSM 15833 = JCM 10991</name>
    <dbReference type="NCBI Taxonomy" id="1423740"/>
    <lineage>
        <taxon>Bacteria</taxon>
        <taxon>Bacillati</taxon>
        <taxon>Bacillota</taxon>
        <taxon>Bacilli</taxon>
        <taxon>Lactobacillales</taxon>
        <taxon>Lactobacillaceae</taxon>
        <taxon>Ligilactobacillus</taxon>
    </lineage>
</organism>
<reference evidence="8 9" key="1">
    <citation type="journal article" date="2015" name="Genome Announc.">
        <title>Expanding the biotechnology potential of lactobacilli through comparative genomics of 213 strains and associated genera.</title>
        <authorList>
            <person name="Sun Z."/>
            <person name="Harris H.M."/>
            <person name="McCann A."/>
            <person name="Guo C."/>
            <person name="Argimon S."/>
            <person name="Zhang W."/>
            <person name="Yang X."/>
            <person name="Jeffery I.B."/>
            <person name="Cooney J.C."/>
            <person name="Kagawa T.F."/>
            <person name="Liu W."/>
            <person name="Song Y."/>
            <person name="Salvetti E."/>
            <person name="Wrobel A."/>
            <person name="Rasinkangas P."/>
            <person name="Parkhill J."/>
            <person name="Rea M.C."/>
            <person name="O'Sullivan O."/>
            <person name="Ritari J."/>
            <person name="Douillard F.P."/>
            <person name="Paul Ross R."/>
            <person name="Yang R."/>
            <person name="Briner A.E."/>
            <person name="Felis G.E."/>
            <person name="de Vos W.M."/>
            <person name="Barrangou R."/>
            <person name="Klaenhammer T.R."/>
            <person name="Caufield P.W."/>
            <person name="Cui Y."/>
            <person name="Zhang H."/>
            <person name="O'Toole P.W."/>
        </authorList>
    </citation>
    <scope>NUCLEOTIDE SEQUENCE [LARGE SCALE GENOMIC DNA]</scope>
    <source>
        <strain evidence="8 9">DSM 15833</strain>
    </source>
</reference>
<dbReference type="EC" id="4.1.1.49" evidence="3"/>
<comment type="pathway">
    <text evidence="1">Carbohydrate biosynthesis; gluconeogenesis.</text>
</comment>
<dbReference type="GO" id="GO:0005524">
    <property type="term" value="F:ATP binding"/>
    <property type="evidence" value="ECO:0007669"/>
    <property type="project" value="UniProtKB-KW"/>
</dbReference>
<dbReference type="GO" id="GO:0004612">
    <property type="term" value="F:phosphoenolpyruvate carboxykinase (ATP) activity"/>
    <property type="evidence" value="ECO:0007669"/>
    <property type="project" value="UniProtKB-EC"/>
</dbReference>
<evidence type="ECO:0000313" key="8">
    <source>
        <dbReference type="EMBL" id="KRL80162.1"/>
    </source>
</evidence>
<dbReference type="Proteomes" id="UP000051048">
    <property type="component" value="Unassembled WGS sequence"/>
</dbReference>